<dbReference type="AlphaFoldDB" id="A0A518CHP7"/>
<proteinExistence type="predicted"/>
<organism evidence="3 4">
    <name type="scientific">Polystyrenella longa</name>
    <dbReference type="NCBI Taxonomy" id="2528007"/>
    <lineage>
        <taxon>Bacteria</taxon>
        <taxon>Pseudomonadati</taxon>
        <taxon>Planctomycetota</taxon>
        <taxon>Planctomycetia</taxon>
        <taxon>Planctomycetales</taxon>
        <taxon>Planctomycetaceae</taxon>
        <taxon>Polystyrenella</taxon>
    </lineage>
</organism>
<protein>
    <recommendedName>
        <fullName evidence="5">DUF3179 domain-containing protein</fullName>
    </recommendedName>
</protein>
<name>A0A518CHP7_9PLAN</name>
<dbReference type="InterPro" id="IPR021516">
    <property type="entry name" value="DUF3179"/>
</dbReference>
<dbReference type="OrthoDB" id="9806357at2"/>
<dbReference type="RefSeq" id="WP_144992660.1">
    <property type="nucleotide sequence ID" value="NZ_CP036281.1"/>
</dbReference>
<reference evidence="3 4" key="1">
    <citation type="submission" date="2019-02" db="EMBL/GenBank/DDBJ databases">
        <title>Deep-cultivation of Planctomycetes and their phenomic and genomic characterization uncovers novel biology.</title>
        <authorList>
            <person name="Wiegand S."/>
            <person name="Jogler M."/>
            <person name="Boedeker C."/>
            <person name="Pinto D."/>
            <person name="Vollmers J."/>
            <person name="Rivas-Marin E."/>
            <person name="Kohn T."/>
            <person name="Peeters S.H."/>
            <person name="Heuer A."/>
            <person name="Rast P."/>
            <person name="Oberbeckmann S."/>
            <person name="Bunk B."/>
            <person name="Jeske O."/>
            <person name="Meyerdierks A."/>
            <person name="Storesund J.E."/>
            <person name="Kallscheuer N."/>
            <person name="Luecker S."/>
            <person name="Lage O.M."/>
            <person name="Pohl T."/>
            <person name="Merkel B.J."/>
            <person name="Hornburger P."/>
            <person name="Mueller R.-W."/>
            <person name="Bruemmer F."/>
            <person name="Labrenz M."/>
            <person name="Spormann A.M."/>
            <person name="Op den Camp H."/>
            <person name="Overmann J."/>
            <person name="Amann R."/>
            <person name="Jetten M.S.M."/>
            <person name="Mascher T."/>
            <person name="Medema M.H."/>
            <person name="Devos D.P."/>
            <person name="Kaster A.-K."/>
            <person name="Ovreas L."/>
            <person name="Rohde M."/>
            <person name="Galperin M.Y."/>
            <person name="Jogler C."/>
        </authorList>
    </citation>
    <scope>NUCLEOTIDE SEQUENCE [LARGE SCALE GENOMIC DNA]</scope>
    <source>
        <strain evidence="3 4">Pla110</strain>
    </source>
</reference>
<dbReference type="KEGG" id="plon:Pla110_03980"/>
<keyword evidence="2" id="KW-1133">Transmembrane helix</keyword>
<dbReference type="Pfam" id="PF11376">
    <property type="entry name" value="DUF3179"/>
    <property type="match status" value="1"/>
</dbReference>
<dbReference type="EMBL" id="CP036281">
    <property type="protein sequence ID" value="QDU78694.1"/>
    <property type="molecule type" value="Genomic_DNA"/>
</dbReference>
<gene>
    <name evidence="3" type="ORF">Pla110_03980</name>
</gene>
<feature type="region of interest" description="Disordered" evidence="1">
    <location>
        <begin position="1"/>
        <end position="23"/>
    </location>
</feature>
<keyword evidence="2" id="KW-0812">Transmembrane</keyword>
<evidence type="ECO:0000313" key="3">
    <source>
        <dbReference type="EMBL" id="QDU78694.1"/>
    </source>
</evidence>
<keyword evidence="2" id="KW-0472">Membrane</keyword>
<sequence>MSNEPASPSVPPENTPGSDKSSPPAYPLKRIVILAAIILCLSVLGVAAIDNSTYLAAVCQQQTFSPYSGTEDMQKGKGYQANYPLFAFDLRRMSIPRNQVRAGGVQKDEIPALVDTETETAEQSTHLNPRDRVVGVVLDGEARAYPIKIMRHHEIANDQLGGMDIAVTYCPLCDSVAVYDRNTEGGTVELRVSGLVYQNNVLMFDRSQSEEDLESLWLQIGSKSVSGESKGEALDALPVELTTWGEWKQRYPDTAVLIADQGFSKDYENNPYAQYESSLAPMFEIANPDKRLPHKERVLGVWTEKTNRAYPVSLFSADKTTIEDEIGGLKIKLAYNPNTESIRVVEADEGLEWMYSFWFAWAAIRRDTEIHNEDEVAAKLSLPNIGTPE</sequence>
<dbReference type="Proteomes" id="UP000317178">
    <property type="component" value="Chromosome"/>
</dbReference>
<accession>A0A518CHP7</accession>
<evidence type="ECO:0000256" key="2">
    <source>
        <dbReference type="SAM" id="Phobius"/>
    </source>
</evidence>
<feature type="transmembrane region" description="Helical" evidence="2">
    <location>
        <begin position="31"/>
        <end position="49"/>
    </location>
</feature>
<evidence type="ECO:0008006" key="5">
    <source>
        <dbReference type="Google" id="ProtNLM"/>
    </source>
</evidence>
<evidence type="ECO:0000256" key="1">
    <source>
        <dbReference type="SAM" id="MobiDB-lite"/>
    </source>
</evidence>
<keyword evidence="4" id="KW-1185">Reference proteome</keyword>
<evidence type="ECO:0000313" key="4">
    <source>
        <dbReference type="Proteomes" id="UP000317178"/>
    </source>
</evidence>